<accession>A0A151ICH8</accession>
<evidence type="ECO:0000259" key="6">
    <source>
        <dbReference type="PROSITE" id="PS50950"/>
    </source>
</evidence>
<keyword evidence="8" id="KW-1185">Reference proteome</keyword>
<evidence type="ECO:0000256" key="2">
    <source>
        <dbReference type="ARBA" id="ARBA00022771"/>
    </source>
</evidence>
<dbReference type="SUPFAM" id="SSF57716">
    <property type="entry name" value="Glucocorticoid receptor-like (DNA-binding domain)"/>
    <property type="match status" value="1"/>
</dbReference>
<evidence type="ECO:0000313" key="7">
    <source>
        <dbReference type="EMBL" id="KYM97761.1"/>
    </source>
</evidence>
<dbReference type="PANTHER" id="PTHR46600:SF11">
    <property type="entry name" value="THAP DOMAIN-CONTAINING PROTEIN 10"/>
    <property type="match status" value="1"/>
</dbReference>
<proteinExistence type="predicted"/>
<dbReference type="PROSITE" id="PS50950">
    <property type="entry name" value="ZF_THAP"/>
    <property type="match status" value="1"/>
</dbReference>
<dbReference type="Gene3D" id="6.20.210.20">
    <property type="entry name" value="THAP domain"/>
    <property type="match status" value="1"/>
</dbReference>
<dbReference type="Proteomes" id="UP000078542">
    <property type="component" value="Unassembled WGS sequence"/>
</dbReference>
<keyword evidence="4 5" id="KW-0238">DNA-binding</keyword>
<organism evidence="7 8">
    <name type="scientific">Cyphomyrmex costatus</name>
    <dbReference type="NCBI Taxonomy" id="456900"/>
    <lineage>
        <taxon>Eukaryota</taxon>
        <taxon>Metazoa</taxon>
        <taxon>Ecdysozoa</taxon>
        <taxon>Arthropoda</taxon>
        <taxon>Hexapoda</taxon>
        <taxon>Insecta</taxon>
        <taxon>Pterygota</taxon>
        <taxon>Neoptera</taxon>
        <taxon>Endopterygota</taxon>
        <taxon>Hymenoptera</taxon>
        <taxon>Apocrita</taxon>
        <taxon>Aculeata</taxon>
        <taxon>Formicoidea</taxon>
        <taxon>Formicidae</taxon>
        <taxon>Myrmicinae</taxon>
        <taxon>Cyphomyrmex</taxon>
    </lineage>
</organism>
<dbReference type="PANTHER" id="PTHR46600">
    <property type="entry name" value="THAP DOMAIN-CONTAINING"/>
    <property type="match status" value="1"/>
</dbReference>
<dbReference type="InterPro" id="IPR026516">
    <property type="entry name" value="THAP1/10"/>
</dbReference>
<evidence type="ECO:0000256" key="3">
    <source>
        <dbReference type="ARBA" id="ARBA00022833"/>
    </source>
</evidence>
<feature type="domain" description="THAP-type" evidence="6">
    <location>
        <begin position="1"/>
        <end position="82"/>
    </location>
</feature>
<gene>
    <name evidence="7" type="ORF">ALC62_11522</name>
</gene>
<dbReference type="InterPro" id="IPR038441">
    <property type="entry name" value="THAP_Znf_sf"/>
</dbReference>
<sequence length="210" mass="24681">MVRKCCVPQCKSDIKFIPSHRLPKNLQKAKIWLEAIKRTDLINASSQTLNNLRICTLHFSDDCIVSYAARRNLKDCALPTLQLPSIVNEQAETSTTISNFENVDIHHPVVMPIPKCKQVNIQSSLSNQVCRKKLRQAKKLLYKKKIKICKQRKEINKFRKKNKWEEITTDFSSVQRIFLDVIKMNLKRKPEVYFSYYFIIDLVYTNDLLY</sequence>
<dbReference type="Pfam" id="PF05485">
    <property type="entry name" value="THAP"/>
    <property type="match status" value="1"/>
</dbReference>
<keyword evidence="3" id="KW-0862">Zinc</keyword>
<evidence type="ECO:0000256" key="4">
    <source>
        <dbReference type="ARBA" id="ARBA00023125"/>
    </source>
</evidence>
<evidence type="ECO:0000256" key="1">
    <source>
        <dbReference type="ARBA" id="ARBA00022723"/>
    </source>
</evidence>
<protein>
    <recommendedName>
        <fullName evidence="6">THAP-type domain-containing protein</fullName>
    </recommendedName>
</protein>
<dbReference type="AlphaFoldDB" id="A0A151ICH8"/>
<dbReference type="SMART" id="SM00692">
    <property type="entry name" value="DM3"/>
    <property type="match status" value="1"/>
</dbReference>
<dbReference type="SMART" id="SM00980">
    <property type="entry name" value="THAP"/>
    <property type="match status" value="1"/>
</dbReference>
<dbReference type="GO" id="GO:0008270">
    <property type="term" value="F:zinc ion binding"/>
    <property type="evidence" value="ECO:0007669"/>
    <property type="project" value="UniProtKB-KW"/>
</dbReference>
<evidence type="ECO:0000256" key="5">
    <source>
        <dbReference type="PROSITE-ProRule" id="PRU00309"/>
    </source>
</evidence>
<name>A0A151ICH8_9HYME</name>
<keyword evidence="2 5" id="KW-0863">Zinc-finger</keyword>
<dbReference type="GO" id="GO:0043565">
    <property type="term" value="F:sequence-specific DNA binding"/>
    <property type="evidence" value="ECO:0007669"/>
    <property type="project" value="InterPro"/>
</dbReference>
<reference evidence="7 8" key="1">
    <citation type="submission" date="2016-03" db="EMBL/GenBank/DDBJ databases">
        <title>Cyphomyrmex costatus WGS genome.</title>
        <authorList>
            <person name="Nygaard S."/>
            <person name="Hu H."/>
            <person name="Boomsma J."/>
            <person name="Zhang G."/>
        </authorList>
    </citation>
    <scope>NUCLEOTIDE SEQUENCE [LARGE SCALE GENOMIC DNA]</scope>
    <source>
        <strain evidence="7">MS0001</strain>
        <tissue evidence="7">Whole body</tissue>
    </source>
</reference>
<evidence type="ECO:0000313" key="8">
    <source>
        <dbReference type="Proteomes" id="UP000078542"/>
    </source>
</evidence>
<dbReference type="InterPro" id="IPR006612">
    <property type="entry name" value="THAP_Znf"/>
</dbReference>
<keyword evidence="1" id="KW-0479">Metal-binding</keyword>
<dbReference type="EMBL" id="KQ978053">
    <property type="protein sequence ID" value="KYM97761.1"/>
    <property type="molecule type" value="Genomic_DNA"/>
</dbReference>